<dbReference type="EMBL" id="JAHLQT010020073">
    <property type="protein sequence ID" value="KAG7168477.1"/>
    <property type="molecule type" value="Genomic_DNA"/>
</dbReference>
<dbReference type="Pfam" id="PF22938">
    <property type="entry name" value="Integrase_p58_C"/>
    <property type="match status" value="1"/>
</dbReference>
<accession>A0A8J5K2R0</accession>
<comment type="caution">
    <text evidence="3">The sequence shown here is derived from an EMBL/GenBank/DDBJ whole genome shotgun (WGS) entry which is preliminary data.</text>
</comment>
<name>A0A8J5K2R0_HOMAM</name>
<feature type="domain" description="Integrase p58-like C-terminal" evidence="2">
    <location>
        <begin position="71"/>
        <end position="101"/>
    </location>
</feature>
<gene>
    <name evidence="3" type="ORF">Hamer_G002544</name>
</gene>
<protein>
    <recommendedName>
        <fullName evidence="2">Integrase p58-like C-terminal domain-containing protein</fullName>
    </recommendedName>
</protein>
<keyword evidence="4" id="KW-1185">Reference proteome</keyword>
<evidence type="ECO:0000259" key="2">
    <source>
        <dbReference type="Pfam" id="PF22938"/>
    </source>
</evidence>
<organism evidence="3 4">
    <name type="scientific">Homarus americanus</name>
    <name type="common">American lobster</name>
    <dbReference type="NCBI Taxonomy" id="6706"/>
    <lineage>
        <taxon>Eukaryota</taxon>
        <taxon>Metazoa</taxon>
        <taxon>Ecdysozoa</taxon>
        <taxon>Arthropoda</taxon>
        <taxon>Crustacea</taxon>
        <taxon>Multicrustacea</taxon>
        <taxon>Malacostraca</taxon>
        <taxon>Eumalacostraca</taxon>
        <taxon>Eucarida</taxon>
        <taxon>Decapoda</taxon>
        <taxon>Pleocyemata</taxon>
        <taxon>Astacidea</taxon>
        <taxon>Nephropoidea</taxon>
        <taxon>Nephropidae</taxon>
        <taxon>Homarus</taxon>
    </lineage>
</organism>
<dbReference type="InterPro" id="IPR054465">
    <property type="entry name" value="Integrase_p58-like_C"/>
</dbReference>
<feature type="region of interest" description="Disordered" evidence="1">
    <location>
        <begin position="115"/>
        <end position="146"/>
    </location>
</feature>
<dbReference type="Proteomes" id="UP000747542">
    <property type="component" value="Unassembled WGS sequence"/>
</dbReference>
<evidence type="ECO:0000313" key="3">
    <source>
        <dbReference type="EMBL" id="KAG7168477.1"/>
    </source>
</evidence>
<evidence type="ECO:0000313" key="4">
    <source>
        <dbReference type="Proteomes" id="UP000747542"/>
    </source>
</evidence>
<dbReference type="AlphaFoldDB" id="A0A8J5K2R0"/>
<sequence>MSYVKSLQERLTEVQHQVRGALEFSGEVMKRNHDVKASQVCYKDGDMVWLYNPLRKKGQSPKLQSPQEGSYTVVECLSDVTYRIRGRGKPQPKVVHVNHLWQYHGPHWARAVHLEDSEEQSPTTDEDHTGDPGRTQGRTDPGNPTMVQEEEHCSLLAELDVTRDGDRSEDVTEVAAPRTLKRSHWCLVRAASALGDTMSKEAACIAIILALETETSKKKEKQIMDEGMAQKKTQVL</sequence>
<evidence type="ECO:0000256" key="1">
    <source>
        <dbReference type="SAM" id="MobiDB-lite"/>
    </source>
</evidence>
<reference evidence="3" key="1">
    <citation type="journal article" date="2021" name="Sci. Adv.">
        <title>The American lobster genome reveals insights on longevity, neural, and immune adaptations.</title>
        <authorList>
            <person name="Polinski J.M."/>
            <person name="Zimin A.V."/>
            <person name="Clark K.F."/>
            <person name="Kohn A.B."/>
            <person name="Sadowski N."/>
            <person name="Timp W."/>
            <person name="Ptitsyn A."/>
            <person name="Khanna P."/>
            <person name="Romanova D.Y."/>
            <person name="Williams P."/>
            <person name="Greenwood S.J."/>
            <person name="Moroz L.L."/>
            <person name="Walt D.R."/>
            <person name="Bodnar A.G."/>
        </authorList>
    </citation>
    <scope>NUCLEOTIDE SEQUENCE</scope>
    <source>
        <strain evidence="3">GMGI-L3</strain>
    </source>
</reference>
<proteinExistence type="predicted"/>